<dbReference type="GO" id="GO:0005886">
    <property type="term" value="C:plasma membrane"/>
    <property type="evidence" value="ECO:0007669"/>
    <property type="project" value="UniProtKB-SubCell"/>
</dbReference>
<feature type="transmembrane region" description="Helical" evidence="6">
    <location>
        <begin position="56"/>
        <end position="77"/>
    </location>
</feature>
<evidence type="ECO:0000256" key="3">
    <source>
        <dbReference type="ARBA" id="ARBA00022692"/>
    </source>
</evidence>
<dbReference type="Proteomes" id="UP001305702">
    <property type="component" value="Chromosome"/>
</dbReference>
<evidence type="ECO:0000256" key="4">
    <source>
        <dbReference type="ARBA" id="ARBA00022989"/>
    </source>
</evidence>
<dbReference type="AlphaFoldDB" id="A0AA96RI60"/>
<dbReference type="Pfam" id="PF09678">
    <property type="entry name" value="Caa3_CtaG"/>
    <property type="match status" value="1"/>
</dbReference>
<organism evidence="7 8">
    <name type="scientific">Paenibacillus aurantius</name>
    <dbReference type="NCBI Taxonomy" id="2918900"/>
    <lineage>
        <taxon>Bacteria</taxon>
        <taxon>Bacillati</taxon>
        <taxon>Bacillota</taxon>
        <taxon>Bacilli</taxon>
        <taxon>Bacillales</taxon>
        <taxon>Paenibacillaceae</taxon>
        <taxon>Paenibacillus</taxon>
    </lineage>
</organism>
<keyword evidence="8" id="KW-1185">Reference proteome</keyword>
<evidence type="ECO:0000256" key="1">
    <source>
        <dbReference type="ARBA" id="ARBA00004651"/>
    </source>
</evidence>
<feature type="transmembrane region" description="Helical" evidence="6">
    <location>
        <begin position="89"/>
        <end position="108"/>
    </location>
</feature>
<evidence type="ECO:0000313" key="8">
    <source>
        <dbReference type="Proteomes" id="UP001305702"/>
    </source>
</evidence>
<keyword evidence="4 6" id="KW-1133">Transmembrane helix</keyword>
<feature type="transmembrane region" description="Helical" evidence="6">
    <location>
        <begin position="158"/>
        <end position="179"/>
    </location>
</feature>
<accession>A0AA96RI60</accession>
<reference evidence="7 8" key="1">
    <citation type="submission" date="2022-02" db="EMBL/GenBank/DDBJ databases">
        <title>Paenibacillus sp. MBLB1776 Whole Genome Shotgun Sequencing.</title>
        <authorList>
            <person name="Hwang C.Y."/>
            <person name="Cho E.-S."/>
            <person name="Seo M.-J."/>
        </authorList>
    </citation>
    <scope>NUCLEOTIDE SEQUENCE [LARGE SCALE GENOMIC DNA]</scope>
    <source>
        <strain evidence="7 8">MBLB1776</strain>
    </source>
</reference>
<keyword evidence="5 6" id="KW-0472">Membrane</keyword>
<feature type="transmembrane region" description="Helical" evidence="6">
    <location>
        <begin position="191"/>
        <end position="219"/>
    </location>
</feature>
<protein>
    <submittedName>
        <fullName evidence="7">Cytochrome c oxidase assembly protein</fullName>
    </submittedName>
</protein>
<evidence type="ECO:0000256" key="2">
    <source>
        <dbReference type="ARBA" id="ARBA00022475"/>
    </source>
</evidence>
<dbReference type="InterPro" id="IPR019108">
    <property type="entry name" value="Caa3_assmbl_CtaG-rel"/>
</dbReference>
<dbReference type="RefSeq" id="WP_315605624.1">
    <property type="nucleotide sequence ID" value="NZ_CP130318.1"/>
</dbReference>
<dbReference type="EMBL" id="CP130318">
    <property type="protein sequence ID" value="WNQ11849.1"/>
    <property type="molecule type" value="Genomic_DNA"/>
</dbReference>
<feature type="transmembrane region" description="Helical" evidence="6">
    <location>
        <begin position="239"/>
        <end position="257"/>
    </location>
</feature>
<sequence>MPGMEHMHQGASFSAMWSPGILLLTILLGWLYFYLVGAGRHRFQDSSPVGARKKTYMVLALVTLYIGQGSPLNYYGHADLFSAHMMQQSLLYLVMPPLVLLAIPEWLLKPLLDKPFVKKWIYPLFHPLLTVLVFNMLFSMYHIPTIFEYSMSHPSLHVAYHLVLLVTAFHMWFPVFCPVAGWQRISDLQKLAYLVADGILLTPACACIIFANSVIYGTYADEFTSYLPPLDDQQLGGTIMKIVQEIVYGAALAYVFFKWYRKERKKDREEEELSDAELLQRTNLSTHT</sequence>
<evidence type="ECO:0000313" key="7">
    <source>
        <dbReference type="EMBL" id="WNQ11849.1"/>
    </source>
</evidence>
<gene>
    <name evidence="7" type="ORF">MJA45_01990</name>
</gene>
<feature type="transmembrane region" description="Helical" evidence="6">
    <location>
        <begin position="120"/>
        <end position="138"/>
    </location>
</feature>
<feature type="transmembrane region" description="Helical" evidence="6">
    <location>
        <begin position="15"/>
        <end position="35"/>
    </location>
</feature>
<keyword evidence="2" id="KW-1003">Cell membrane</keyword>
<evidence type="ECO:0000256" key="5">
    <source>
        <dbReference type="ARBA" id="ARBA00023136"/>
    </source>
</evidence>
<keyword evidence="3 6" id="KW-0812">Transmembrane</keyword>
<proteinExistence type="predicted"/>
<name>A0AA96RI60_9BACL</name>
<evidence type="ECO:0000256" key="6">
    <source>
        <dbReference type="SAM" id="Phobius"/>
    </source>
</evidence>
<dbReference type="KEGG" id="paun:MJA45_01990"/>
<comment type="subcellular location">
    <subcellularLocation>
        <location evidence="1">Cell membrane</location>
        <topology evidence="1">Multi-pass membrane protein</topology>
    </subcellularLocation>
</comment>